<dbReference type="OrthoDB" id="5292277at2"/>
<evidence type="ECO:0000313" key="3">
    <source>
        <dbReference type="EMBL" id="BBH52971.1"/>
    </source>
</evidence>
<dbReference type="InterPro" id="IPR036779">
    <property type="entry name" value="LysM_dom_sf"/>
</dbReference>
<name>A0A4P2VJR5_FLUSA</name>
<accession>A0A4P2VJR5</accession>
<proteinExistence type="predicted"/>
<dbReference type="SMART" id="SM00257">
    <property type="entry name" value="LysM"/>
    <property type="match status" value="3"/>
</dbReference>
<dbReference type="KEGG" id="sbf:JCM31447_14140"/>
<dbReference type="RefSeq" id="WP_130607925.1">
    <property type="nucleotide sequence ID" value="NZ_AP019368.1"/>
</dbReference>
<dbReference type="Proteomes" id="UP000291236">
    <property type="component" value="Chromosome"/>
</dbReference>
<feature type="region of interest" description="Disordered" evidence="1">
    <location>
        <begin position="371"/>
        <end position="418"/>
    </location>
</feature>
<organism evidence="3 4">
    <name type="scientific">Fluviispira sanaruensis</name>
    <dbReference type="NCBI Taxonomy" id="2493639"/>
    <lineage>
        <taxon>Bacteria</taxon>
        <taxon>Pseudomonadati</taxon>
        <taxon>Bdellovibrionota</taxon>
        <taxon>Oligoflexia</taxon>
        <taxon>Silvanigrellales</taxon>
        <taxon>Silvanigrellaceae</taxon>
        <taxon>Fluviispira</taxon>
    </lineage>
</organism>
<reference evidence="3 4" key="1">
    <citation type="submission" date="2018-12" db="EMBL/GenBank/DDBJ databases">
        <title>Rubrispira sanarue gen. nov., sp., nov., a member of the order Silvanigrellales, isolated from a brackish lake in Hamamatsu Japan.</title>
        <authorList>
            <person name="Maejima Y."/>
            <person name="Iino T."/>
            <person name="Muraguchi Y."/>
            <person name="Fukuda K."/>
            <person name="Nojiri H."/>
            <person name="Ohkuma M."/>
            <person name="Moriuchi R."/>
            <person name="Dohra H."/>
            <person name="Kimbara K."/>
            <person name="Shintani M."/>
        </authorList>
    </citation>
    <scope>NUCLEOTIDE SEQUENCE [LARGE SCALE GENOMIC DNA]</scope>
    <source>
        <strain evidence="3 4">RF1110005</strain>
    </source>
</reference>
<dbReference type="EMBL" id="AP019368">
    <property type="protein sequence ID" value="BBH52971.1"/>
    <property type="molecule type" value="Genomic_DNA"/>
</dbReference>
<feature type="domain" description="LysM" evidence="2">
    <location>
        <begin position="166"/>
        <end position="220"/>
    </location>
</feature>
<dbReference type="AlphaFoldDB" id="A0A4P2VJR5"/>
<protein>
    <recommendedName>
        <fullName evidence="2">LysM domain-containing protein</fullName>
    </recommendedName>
</protein>
<feature type="compositionally biased region" description="Basic and acidic residues" evidence="1">
    <location>
        <begin position="390"/>
        <end position="413"/>
    </location>
</feature>
<feature type="domain" description="LysM" evidence="2">
    <location>
        <begin position="40"/>
        <end position="95"/>
    </location>
</feature>
<gene>
    <name evidence="3" type="ORF">JCM31447_14140</name>
</gene>
<dbReference type="InterPro" id="IPR018392">
    <property type="entry name" value="LysM"/>
</dbReference>
<evidence type="ECO:0000259" key="2">
    <source>
        <dbReference type="SMART" id="SM00257"/>
    </source>
</evidence>
<evidence type="ECO:0000256" key="1">
    <source>
        <dbReference type="SAM" id="MobiDB-lite"/>
    </source>
</evidence>
<sequence length="724" mass="83575">MHIYLKIQKLTIIIILLIYFSINLQVYAESNFADNFQCTQYEVKNKETIIQILRKNSLFPVFGREGSLQKTYEINKLDKKERKELIHAGDKLCLPIRIRFPANYKKTIVNDTESNKNIKKKDDNSNKDIANIEKEMMSSTQTLEIKNNIPLNINKEKQIKNERCTTYIVKNGDTIIQILKTHKLRPVFGKSGSLQKTLKINKREGKKGYLILPGNSLCLPINDVKYHLADHKNEIQEKNNLIVKGIDNKTEEILHLDSSLPIVLPSEENTGINDKIITKNNEDVESKDKIITKSNEGVESNDKIITKNEKDVEPNDKVITKNDKDVEPNDKIITKNEKDVETNDKVITKNDKDVESNDKIITKNEKIETDKNVQVSEKSRKKNMSSTKISNEKRENKKKPEQNKTKDSNEKIIPEAQSEIQQCDKYTTEKEENIIHILRKKNITPLYGENGSYQKTIELNKNLTFDNPFLEKGTAICLPKILTTDNNSEKNLHAFDKSIKLENNKNFEENPNLFYSELGVKYLRLIGINTDNNFSSTLLSRPIVFTEAGLTQRWSKQLETYFGINFAFTEIMQSDTNVVIGDSILRLTNIIAGIKHQFYPSLYGNFQFSYGDYVIFRSIDDSTIQVEKMSTAHLLSTLGYTFLNYDKLSFQSEISYLLSTPFTNEVYNSYVGQGYELGLIQSYNDKGWGFKTKLFYLRDYTYVPPVKFDYTEIGILFKFFGELP</sequence>
<feature type="domain" description="LysM" evidence="2">
    <location>
        <begin position="425"/>
        <end position="479"/>
    </location>
</feature>
<keyword evidence="4" id="KW-1185">Reference proteome</keyword>
<dbReference type="Gene3D" id="3.10.350.10">
    <property type="entry name" value="LysM domain"/>
    <property type="match status" value="1"/>
</dbReference>
<evidence type="ECO:0000313" key="4">
    <source>
        <dbReference type="Proteomes" id="UP000291236"/>
    </source>
</evidence>